<reference evidence="1 2" key="1">
    <citation type="submission" date="2020-08" db="EMBL/GenBank/DDBJ databases">
        <title>Genome public.</title>
        <authorList>
            <person name="Liu C."/>
            <person name="Sun Q."/>
        </authorList>
    </citation>
    <scope>NUCLEOTIDE SEQUENCE [LARGE SCALE GENOMIC DNA]</scope>
    <source>
        <strain evidence="1 2">NSJ-56</strain>
    </source>
</reference>
<dbReference type="EMBL" id="JACOOH010000007">
    <property type="protein sequence ID" value="MBC5622739.1"/>
    <property type="molecule type" value="Genomic_DNA"/>
</dbReference>
<name>A0ABR7D4C9_9BACT</name>
<evidence type="ECO:0008006" key="3">
    <source>
        <dbReference type="Google" id="ProtNLM"/>
    </source>
</evidence>
<evidence type="ECO:0000313" key="2">
    <source>
        <dbReference type="Proteomes" id="UP000646484"/>
    </source>
</evidence>
<sequence>MIAEYPNRSRSYLDWWLTNLDHGKQENWNKTVILMNENKIIGCTTANETRMSLHEGKEKNVFFVANVIISSHFRGKGLSKMLYGHINQFTNWFSTGITDIAWNIQSKLMDVFIKLDPVRVYISLNRFVVTAALKKIGLLRYKPGENYPDTFELNKNELFVKVDDVEKTDIPENGYWMDDTVEFVRDRSFLKNRFFNMYRKDEYHMYNYLIDGITKGYLVVRKTRLSGIDMLSLVDFRCSRSIYERRMMLAVVKLAKMNKIGIVITLTSRNYSWISCNPLTIKMKKKLHTATGDPKMMRNENILITSADSDLDFVYY</sequence>
<gene>
    <name evidence="1" type="ORF">H8S64_16725</name>
</gene>
<keyword evidence="2" id="KW-1185">Reference proteome</keyword>
<evidence type="ECO:0000313" key="1">
    <source>
        <dbReference type="EMBL" id="MBC5622739.1"/>
    </source>
</evidence>
<comment type="caution">
    <text evidence="1">The sequence shown here is derived from an EMBL/GenBank/DDBJ whole genome shotgun (WGS) entry which is preliminary data.</text>
</comment>
<dbReference type="CDD" id="cd04301">
    <property type="entry name" value="NAT_SF"/>
    <property type="match status" value="1"/>
</dbReference>
<dbReference type="RefSeq" id="WP_186977548.1">
    <property type="nucleotide sequence ID" value="NZ_JACOOH010000007.1"/>
</dbReference>
<proteinExistence type="predicted"/>
<dbReference type="SUPFAM" id="SSF55729">
    <property type="entry name" value="Acyl-CoA N-acyltransferases (Nat)"/>
    <property type="match status" value="1"/>
</dbReference>
<protein>
    <recommendedName>
        <fullName evidence="3">N-acetyltransferase domain-containing protein</fullName>
    </recommendedName>
</protein>
<dbReference type="Gene3D" id="3.40.630.30">
    <property type="match status" value="1"/>
</dbReference>
<dbReference type="Proteomes" id="UP000646484">
    <property type="component" value="Unassembled WGS sequence"/>
</dbReference>
<organism evidence="1 2">
    <name type="scientific">Butyricimonas hominis</name>
    <dbReference type="NCBI Taxonomy" id="2763032"/>
    <lineage>
        <taxon>Bacteria</taxon>
        <taxon>Pseudomonadati</taxon>
        <taxon>Bacteroidota</taxon>
        <taxon>Bacteroidia</taxon>
        <taxon>Bacteroidales</taxon>
        <taxon>Odoribacteraceae</taxon>
        <taxon>Butyricimonas</taxon>
    </lineage>
</organism>
<accession>A0ABR7D4C9</accession>
<dbReference type="InterPro" id="IPR016181">
    <property type="entry name" value="Acyl_CoA_acyltransferase"/>
</dbReference>